<dbReference type="Proteomes" id="UP000267027">
    <property type="component" value="Unassembled WGS sequence"/>
</dbReference>
<evidence type="ECO:0000256" key="1">
    <source>
        <dbReference type="SAM" id="Phobius"/>
    </source>
</evidence>
<protein>
    <submittedName>
        <fullName evidence="4">SMN domain-containing protein</fullName>
    </submittedName>
</protein>
<dbReference type="OrthoDB" id="197400at2759"/>
<name>A0A0R3P9M8_ANGCS</name>
<dbReference type="AlphaFoldDB" id="A0A0R3P9M8"/>
<reference evidence="2 3" key="2">
    <citation type="submission" date="2018-11" db="EMBL/GenBank/DDBJ databases">
        <authorList>
            <consortium name="Pathogen Informatics"/>
        </authorList>
    </citation>
    <scope>NUCLEOTIDE SEQUENCE [LARGE SCALE GENOMIC DNA]</scope>
    <source>
        <strain evidence="2 3">Costa Rica</strain>
    </source>
</reference>
<keyword evidence="3" id="KW-1185">Reference proteome</keyword>
<proteinExistence type="predicted"/>
<organism evidence="4">
    <name type="scientific">Angiostrongylus costaricensis</name>
    <name type="common">Nematode worm</name>
    <dbReference type="NCBI Taxonomy" id="334426"/>
    <lineage>
        <taxon>Eukaryota</taxon>
        <taxon>Metazoa</taxon>
        <taxon>Ecdysozoa</taxon>
        <taxon>Nematoda</taxon>
        <taxon>Chromadorea</taxon>
        <taxon>Rhabditida</taxon>
        <taxon>Rhabditina</taxon>
        <taxon>Rhabditomorpha</taxon>
        <taxon>Strongyloidea</taxon>
        <taxon>Metastrongylidae</taxon>
        <taxon>Angiostrongylus</taxon>
    </lineage>
</organism>
<dbReference type="InterPro" id="IPR047313">
    <property type="entry name" value="SMN_C"/>
</dbReference>
<accession>A0A0R3P9M8</accession>
<dbReference type="CDD" id="cd22852">
    <property type="entry name" value="SMN_C"/>
    <property type="match status" value="1"/>
</dbReference>
<feature type="transmembrane region" description="Helical" evidence="1">
    <location>
        <begin position="12"/>
        <end position="31"/>
    </location>
</feature>
<reference evidence="4" key="1">
    <citation type="submission" date="2017-02" db="UniProtKB">
        <authorList>
            <consortium name="WormBaseParasite"/>
        </authorList>
    </citation>
    <scope>IDENTIFICATION</scope>
</reference>
<gene>
    <name evidence="2" type="ORF">ACOC_LOCUS140</name>
</gene>
<dbReference type="EMBL" id="UYYA01000010">
    <property type="protein sequence ID" value="VDM51725.1"/>
    <property type="molecule type" value="Genomic_DNA"/>
</dbReference>
<dbReference type="Pfam" id="PF20635">
    <property type="entry name" value="SMN_YG-box"/>
    <property type="match status" value="1"/>
</dbReference>
<keyword evidence="1" id="KW-0812">Transmembrane</keyword>
<keyword evidence="1" id="KW-1133">Transmembrane helix</keyword>
<evidence type="ECO:0000313" key="3">
    <source>
        <dbReference type="Proteomes" id="UP000267027"/>
    </source>
</evidence>
<dbReference type="WBParaSite" id="ACOC_0000013901-mRNA-1">
    <property type="protein sequence ID" value="ACOC_0000013901-mRNA-1"/>
    <property type="gene ID" value="ACOC_0000013901"/>
</dbReference>
<sequence>MLMSWYMSGYHTGYYQVRFLCCDVYSWYLLVLNKKKIEIVYVEIAYCSN</sequence>
<keyword evidence="1" id="KW-0472">Membrane</keyword>
<evidence type="ECO:0000313" key="2">
    <source>
        <dbReference type="EMBL" id="VDM51725.1"/>
    </source>
</evidence>
<evidence type="ECO:0000313" key="4">
    <source>
        <dbReference type="WBParaSite" id="ACOC_0000013901-mRNA-1"/>
    </source>
</evidence>